<dbReference type="Gene3D" id="3.40.710.10">
    <property type="entry name" value="DD-peptidase/beta-lactamase superfamily"/>
    <property type="match status" value="1"/>
</dbReference>
<evidence type="ECO:0000313" key="8">
    <source>
        <dbReference type="EMBL" id="SJZ83205.1"/>
    </source>
</evidence>
<feature type="region of interest" description="Disordered" evidence="4">
    <location>
        <begin position="627"/>
        <end position="680"/>
    </location>
</feature>
<feature type="domain" description="Penicillin-binding protein dimerisation" evidence="7">
    <location>
        <begin position="80"/>
        <end position="224"/>
    </location>
</feature>
<feature type="transmembrane region" description="Helical" evidence="5">
    <location>
        <begin position="31"/>
        <end position="52"/>
    </location>
</feature>
<organism evidence="8 9">
    <name type="scientific">Eubacterium ruminantium</name>
    <dbReference type="NCBI Taxonomy" id="42322"/>
    <lineage>
        <taxon>Bacteria</taxon>
        <taxon>Bacillati</taxon>
        <taxon>Bacillota</taxon>
        <taxon>Clostridia</taxon>
        <taxon>Eubacteriales</taxon>
        <taxon>Eubacteriaceae</taxon>
        <taxon>Eubacterium</taxon>
    </lineage>
</organism>
<keyword evidence="3 5" id="KW-0472">Membrane</keyword>
<dbReference type="GO" id="GO:0005886">
    <property type="term" value="C:plasma membrane"/>
    <property type="evidence" value="ECO:0007669"/>
    <property type="project" value="TreeGrafter"/>
</dbReference>
<dbReference type="Pfam" id="PF00905">
    <property type="entry name" value="Transpeptidase"/>
    <property type="match status" value="1"/>
</dbReference>
<dbReference type="GO" id="GO:0071555">
    <property type="term" value="P:cell wall organization"/>
    <property type="evidence" value="ECO:0007669"/>
    <property type="project" value="TreeGrafter"/>
</dbReference>
<dbReference type="OrthoDB" id="9804124at2"/>
<dbReference type="SUPFAM" id="SSF56601">
    <property type="entry name" value="beta-lactamase/transpeptidase-like"/>
    <property type="match status" value="1"/>
</dbReference>
<keyword evidence="5" id="KW-0812">Transmembrane</keyword>
<dbReference type="AlphaFoldDB" id="A0A1T4NVJ4"/>
<dbReference type="Gene3D" id="3.90.1310.10">
    <property type="entry name" value="Penicillin-binding protein 2a (Domain 2)"/>
    <property type="match status" value="1"/>
</dbReference>
<dbReference type="Pfam" id="PF03717">
    <property type="entry name" value="PBP_dimer"/>
    <property type="match status" value="1"/>
</dbReference>
<proteinExistence type="inferred from homology"/>
<dbReference type="InterPro" id="IPR001460">
    <property type="entry name" value="PCN-bd_Tpept"/>
</dbReference>
<evidence type="ECO:0000256" key="3">
    <source>
        <dbReference type="ARBA" id="ARBA00023136"/>
    </source>
</evidence>
<gene>
    <name evidence="8" type="ORF">SAMN02745110_01721</name>
</gene>
<evidence type="ECO:0000256" key="5">
    <source>
        <dbReference type="SAM" id="Phobius"/>
    </source>
</evidence>
<dbReference type="PANTHER" id="PTHR30627">
    <property type="entry name" value="PEPTIDOGLYCAN D,D-TRANSPEPTIDASE"/>
    <property type="match status" value="1"/>
</dbReference>
<keyword evidence="9" id="KW-1185">Reference proteome</keyword>
<protein>
    <submittedName>
        <fullName evidence="8">Stage V sporulation protein D (Sporulation-specific penicillin-binding protein)</fullName>
    </submittedName>
</protein>
<dbReference type="InterPro" id="IPR050515">
    <property type="entry name" value="Beta-lactam/transpept"/>
</dbReference>
<evidence type="ECO:0000259" key="7">
    <source>
        <dbReference type="Pfam" id="PF03717"/>
    </source>
</evidence>
<dbReference type="InterPro" id="IPR036138">
    <property type="entry name" value="PBP_dimer_sf"/>
</dbReference>
<comment type="subcellular location">
    <subcellularLocation>
        <location evidence="1">Membrane</location>
    </subcellularLocation>
</comment>
<dbReference type="SUPFAM" id="SSF56519">
    <property type="entry name" value="Penicillin binding protein dimerisation domain"/>
    <property type="match status" value="1"/>
</dbReference>
<dbReference type="EMBL" id="FUXA01000010">
    <property type="protein sequence ID" value="SJZ83205.1"/>
    <property type="molecule type" value="Genomic_DNA"/>
</dbReference>
<name>A0A1T4NVJ4_9FIRM</name>
<evidence type="ECO:0000259" key="6">
    <source>
        <dbReference type="Pfam" id="PF00905"/>
    </source>
</evidence>
<dbReference type="PANTHER" id="PTHR30627:SF1">
    <property type="entry name" value="PEPTIDOGLYCAN D,D-TRANSPEPTIDASE FTSI"/>
    <property type="match status" value="1"/>
</dbReference>
<dbReference type="Proteomes" id="UP000189857">
    <property type="component" value="Unassembled WGS sequence"/>
</dbReference>
<evidence type="ECO:0000256" key="1">
    <source>
        <dbReference type="ARBA" id="ARBA00004370"/>
    </source>
</evidence>
<dbReference type="GO" id="GO:0008658">
    <property type="term" value="F:penicillin binding"/>
    <property type="evidence" value="ECO:0007669"/>
    <property type="project" value="InterPro"/>
</dbReference>
<sequence>MSDVNNKRNGSNSGNKIHTKRRKVFLRRMRIHLLVVMGIITLALIVVAVRLIQLNVKKGKEYETRVLSQRNYTSTAVPYKRGEILDRNGSVLAMSSKVYNLIIEPKNILRDDEKKEKTCKALTTYFDITREELDKYLEDKDSLYDVVRKGLSYDQVKKFTDYEKDEDDVVGVWFEESYVRVYPNKELGCHMLGFVVSGNVGLGGIEGEYNEYLNGEDGRTYVYLTDDYTTQKTTEPANDGDTVVTTIDAEIQNIVQSKVDEYMETVGAENVSVLVMDPNTCEILALCNGHQYDPNDAYDTSRLRYQFATQTDAEFKETVKKMSDDEMVDRLNRLWRSYVISDNFEPGSTFKVFTIAGALEDKVLDGSETFFCDGHQTVADWDINCVNHDGHGTLTVSGALEQSCNDCLMQIAAMEGPEVFDKYQQLFGFGQRTNVDLPGEQGESALSSLIYHKDTLNAVELATSAFGQGVTVSMIQLGTAFCSAINGGYYYKPHVVSRIQDKDGNLVKSFDRILVRRTISEETSAEMRGMLKRVVTDGTGWRAGIDGYSIGGKTGTAEKQPRGNDNYILSFIGFAPVEDPKVVVYCVVDEPHVDSQYLSGAGAVVFNMIATELFPYMNIYKSDDTYEGEASDDEQVTPVYNGEAPDNDVAGGGVNDYESMGATSNSEGDFYVPTPTDADR</sequence>
<evidence type="ECO:0000313" key="9">
    <source>
        <dbReference type="Proteomes" id="UP000189857"/>
    </source>
</evidence>
<reference evidence="8 9" key="1">
    <citation type="submission" date="2017-02" db="EMBL/GenBank/DDBJ databases">
        <authorList>
            <person name="Peterson S.W."/>
        </authorList>
    </citation>
    <scope>NUCLEOTIDE SEQUENCE [LARGE SCALE GENOMIC DNA]</scope>
    <source>
        <strain evidence="8 9">ATCC 17233</strain>
    </source>
</reference>
<keyword evidence="5" id="KW-1133">Transmembrane helix</keyword>
<dbReference type="RefSeq" id="WP_078787552.1">
    <property type="nucleotide sequence ID" value="NZ_FMTO01000009.1"/>
</dbReference>
<comment type="similarity">
    <text evidence="2">Belongs to the transpeptidase family.</text>
</comment>
<dbReference type="InterPro" id="IPR012338">
    <property type="entry name" value="Beta-lactam/transpept-like"/>
</dbReference>
<feature type="domain" description="Penicillin-binding protein transpeptidase" evidence="6">
    <location>
        <begin position="272"/>
        <end position="607"/>
    </location>
</feature>
<evidence type="ECO:0000256" key="4">
    <source>
        <dbReference type="SAM" id="MobiDB-lite"/>
    </source>
</evidence>
<dbReference type="InterPro" id="IPR005311">
    <property type="entry name" value="PBP_dimer"/>
</dbReference>
<evidence type="ECO:0000256" key="2">
    <source>
        <dbReference type="ARBA" id="ARBA00007171"/>
    </source>
</evidence>
<accession>A0A1T4NVJ4</accession>